<name>A0ABV6UIX3_9ACTN</name>
<evidence type="ECO:0000256" key="4">
    <source>
        <dbReference type="ARBA" id="ARBA00023002"/>
    </source>
</evidence>
<dbReference type="Gene3D" id="3.50.50.60">
    <property type="entry name" value="FAD/NAD(P)-binding domain"/>
    <property type="match status" value="1"/>
</dbReference>
<dbReference type="NCBIfam" id="NF008726">
    <property type="entry name" value="PRK11728.1"/>
    <property type="match status" value="1"/>
</dbReference>
<evidence type="ECO:0000313" key="7">
    <source>
        <dbReference type="EMBL" id="MFC1401410.1"/>
    </source>
</evidence>
<dbReference type="PANTHER" id="PTHR43104:SF2">
    <property type="entry name" value="L-2-HYDROXYGLUTARATE DEHYDROGENASE, MITOCHONDRIAL"/>
    <property type="match status" value="1"/>
</dbReference>
<keyword evidence="2" id="KW-0285">Flavoprotein</keyword>
<accession>A0ABV6UIX3</accession>
<dbReference type="Proteomes" id="UP001592528">
    <property type="component" value="Unassembled WGS sequence"/>
</dbReference>
<reference evidence="7 8" key="1">
    <citation type="submission" date="2024-09" db="EMBL/GenBank/DDBJ databases">
        <authorList>
            <person name="Lee S.D."/>
        </authorList>
    </citation>
    <scope>NUCLEOTIDE SEQUENCE [LARGE SCALE GENOMIC DNA]</scope>
    <source>
        <strain evidence="7 8">N1-5</strain>
    </source>
</reference>
<comment type="cofactor">
    <cofactor evidence="1">
        <name>FAD</name>
        <dbReference type="ChEBI" id="CHEBI:57692"/>
    </cofactor>
</comment>
<dbReference type="Gene3D" id="3.30.9.10">
    <property type="entry name" value="D-Amino Acid Oxidase, subunit A, domain 2"/>
    <property type="match status" value="1"/>
</dbReference>
<dbReference type="GO" id="GO:0016491">
    <property type="term" value="F:oxidoreductase activity"/>
    <property type="evidence" value="ECO:0007669"/>
    <property type="project" value="UniProtKB-KW"/>
</dbReference>
<dbReference type="Pfam" id="PF01266">
    <property type="entry name" value="DAO"/>
    <property type="match status" value="1"/>
</dbReference>
<dbReference type="RefSeq" id="WP_030260111.1">
    <property type="nucleotide sequence ID" value="NZ_JBHEZZ010000004.1"/>
</dbReference>
<dbReference type="EC" id="1.1.3.-" evidence="7"/>
<evidence type="ECO:0000259" key="6">
    <source>
        <dbReference type="Pfam" id="PF01266"/>
    </source>
</evidence>
<keyword evidence="8" id="KW-1185">Reference proteome</keyword>
<proteinExistence type="inferred from homology"/>
<evidence type="ECO:0000313" key="8">
    <source>
        <dbReference type="Proteomes" id="UP001592528"/>
    </source>
</evidence>
<gene>
    <name evidence="7" type="primary">lhgO</name>
    <name evidence="7" type="ORF">ACEZDJ_08930</name>
</gene>
<comment type="caution">
    <text evidence="7">The sequence shown here is derived from an EMBL/GenBank/DDBJ whole genome shotgun (WGS) entry which is preliminary data.</text>
</comment>
<dbReference type="EMBL" id="JBHEZZ010000004">
    <property type="protein sequence ID" value="MFC1401410.1"/>
    <property type="molecule type" value="Genomic_DNA"/>
</dbReference>
<dbReference type="InterPro" id="IPR036188">
    <property type="entry name" value="FAD/NAD-bd_sf"/>
</dbReference>
<evidence type="ECO:0000256" key="2">
    <source>
        <dbReference type="ARBA" id="ARBA00022630"/>
    </source>
</evidence>
<feature type="domain" description="FAD dependent oxidoreductase" evidence="6">
    <location>
        <begin position="12"/>
        <end position="399"/>
    </location>
</feature>
<evidence type="ECO:0000256" key="3">
    <source>
        <dbReference type="ARBA" id="ARBA00022827"/>
    </source>
</evidence>
<dbReference type="PANTHER" id="PTHR43104">
    <property type="entry name" value="L-2-HYDROXYGLUTARATE DEHYDROGENASE, MITOCHONDRIAL"/>
    <property type="match status" value="1"/>
</dbReference>
<keyword evidence="3" id="KW-0274">FAD</keyword>
<comment type="similarity">
    <text evidence="5">Belongs to the L2HGDH family.</text>
</comment>
<organism evidence="7 8">
    <name type="scientific">Streptacidiphilus cavernicola</name>
    <dbReference type="NCBI Taxonomy" id="3342716"/>
    <lineage>
        <taxon>Bacteria</taxon>
        <taxon>Bacillati</taxon>
        <taxon>Actinomycetota</taxon>
        <taxon>Actinomycetes</taxon>
        <taxon>Kitasatosporales</taxon>
        <taxon>Streptomycetaceae</taxon>
        <taxon>Streptacidiphilus</taxon>
    </lineage>
</organism>
<protein>
    <submittedName>
        <fullName evidence="7">L-2-hydroxyglutarate oxidase</fullName>
        <ecNumber evidence="7">1.1.3.-</ecNumber>
    </submittedName>
</protein>
<keyword evidence="4 7" id="KW-0560">Oxidoreductase</keyword>
<evidence type="ECO:0000256" key="5">
    <source>
        <dbReference type="ARBA" id="ARBA00037941"/>
    </source>
</evidence>
<dbReference type="SUPFAM" id="SSF51905">
    <property type="entry name" value="FAD/NAD(P)-binding domain"/>
    <property type="match status" value="1"/>
</dbReference>
<sequence>MATLPSSQVRPVGVVGAGLVGLAVARLLTQRGHEVVVFEKEPEVSLHQSGHNSGVVHSGIYYTPGSLKAVLCRRGVTLIQEFCAKHELEYREIGKVIVAHSDAELERLRDLETRAEANGVPGVRWLEPAQLREIEPNVQGLAALHSPTTAIVDYRQIARAMADEITEAGGRVLLGCPVTAITPNPHRGVTVRSGEQQYQLDRLVICAGLQSDTVAGLAGDQPSPAIIAFRGEYYRLRPERAGLVRGLVYPVPDPEYPFLGTHLTPRVDGTVDVGPNAVFAFAREGYRRSDVNLRELGRALAWPGTRRLAREHWRMGLREMRGSLSKRVFTAAAQQYVPDLRPDDLVPAPAGVRAQALDERGQLVDDFRISTVGPVTAVRNAPSPAATSCMAIAEHVVDRLAPTS</sequence>
<dbReference type="InterPro" id="IPR006076">
    <property type="entry name" value="FAD-dep_OxRdtase"/>
</dbReference>
<evidence type="ECO:0000256" key="1">
    <source>
        <dbReference type="ARBA" id="ARBA00001974"/>
    </source>
</evidence>